<name>A0A2P6VK35_9CHLO</name>
<dbReference type="InterPro" id="IPR005455">
    <property type="entry name" value="PFN_euk"/>
</dbReference>
<dbReference type="CDD" id="cd00148">
    <property type="entry name" value="PROF"/>
    <property type="match status" value="1"/>
</dbReference>
<dbReference type="GO" id="GO:0003785">
    <property type="term" value="F:actin monomer binding"/>
    <property type="evidence" value="ECO:0007669"/>
    <property type="project" value="TreeGrafter"/>
</dbReference>
<comment type="subcellular location">
    <subcellularLocation>
        <location evidence="1">Cytoplasm</location>
        <location evidence="1">Cytoskeleton</location>
    </subcellularLocation>
</comment>
<keyword evidence="9" id="KW-1185">Reference proteome</keyword>
<dbReference type="STRING" id="554055.A0A2P6VK35"/>
<evidence type="ECO:0000256" key="6">
    <source>
        <dbReference type="RuleBase" id="RU003908"/>
    </source>
</evidence>
<comment type="function">
    <text evidence="6">Binds to actin and affects the structure of the cytoskeleton. At high concentrations, profilin prevents the polymerization of actin, whereas it enhances it at low concentrations.</text>
</comment>
<evidence type="ECO:0000256" key="7">
    <source>
        <dbReference type="RuleBase" id="RU003909"/>
    </source>
</evidence>
<evidence type="ECO:0000313" key="8">
    <source>
        <dbReference type="EMBL" id="PSC74466.1"/>
    </source>
</evidence>
<evidence type="ECO:0000256" key="4">
    <source>
        <dbReference type="ARBA" id="ARBA00023203"/>
    </source>
</evidence>
<evidence type="ECO:0000313" key="9">
    <source>
        <dbReference type="Proteomes" id="UP000239649"/>
    </source>
</evidence>
<gene>
    <name evidence="8" type="ORF">C2E20_2168</name>
</gene>
<evidence type="ECO:0000256" key="1">
    <source>
        <dbReference type="ARBA" id="ARBA00004245"/>
    </source>
</evidence>
<dbReference type="PANTHER" id="PTHR11604">
    <property type="entry name" value="PROFILIN"/>
    <property type="match status" value="1"/>
</dbReference>
<dbReference type="PANTHER" id="PTHR11604:SF0">
    <property type="entry name" value="PROFILIN"/>
    <property type="match status" value="1"/>
</dbReference>
<comment type="similarity">
    <text evidence="2 7">Belongs to the profilin family.</text>
</comment>
<dbReference type="Pfam" id="PF00235">
    <property type="entry name" value="Profilin"/>
    <property type="match status" value="1"/>
</dbReference>
<sequence>MSWQAYVDDHLMCQLPGGGQLAHAAIWGQDGGVWAQDAGFPEVTPEEIAALVAGFNDPSKLAQSGMFIGGEKYMMVAGEPGEVLRGKKGPGGCTLKKTTTAVVVGIYGEGVPHGDCNIVVENLGDYLKEQGI</sequence>
<dbReference type="PROSITE" id="PS00414">
    <property type="entry name" value="PROFILIN"/>
    <property type="match status" value="1"/>
</dbReference>
<dbReference type="InterPro" id="IPR027310">
    <property type="entry name" value="Profilin_CS"/>
</dbReference>
<evidence type="ECO:0000256" key="3">
    <source>
        <dbReference type="ARBA" id="ARBA00022490"/>
    </source>
</evidence>
<dbReference type="OrthoDB" id="421374at2759"/>
<comment type="subunit">
    <text evidence="6">Occurs in many kinds of cells as a complex with monomeric actin in a 1:1 ratio.</text>
</comment>
<dbReference type="InterPro" id="IPR048278">
    <property type="entry name" value="PFN"/>
</dbReference>
<keyword evidence="4 7" id="KW-0009">Actin-binding</keyword>
<dbReference type="Gene3D" id="3.30.450.30">
    <property type="entry name" value="Dynein light chain 2a, cytoplasmic"/>
    <property type="match status" value="1"/>
</dbReference>
<dbReference type="SUPFAM" id="SSF55770">
    <property type="entry name" value="Profilin (actin-binding protein)"/>
    <property type="match status" value="1"/>
</dbReference>
<dbReference type="EMBL" id="LHPF02000004">
    <property type="protein sequence ID" value="PSC74466.1"/>
    <property type="molecule type" value="Genomic_DNA"/>
</dbReference>
<accession>A0A2P6VK35</accession>
<dbReference type="PRINTS" id="PR00392">
    <property type="entry name" value="PROFILIN"/>
</dbReference>
<dbReference type="GO" id="GO:0005938">
    <property type="term" value="C:cell cortex"/>
    <property type="evidence" value="ECO:0007669"/>
    <property type="project" value="TreeGrafter"/>
</dbReference>
<proteinExistence type="inferred from homology"/>
<organism evidence="8 9">
    <name type="scientific">Micractinium conductrix</name>
    <dbReference type="NCBI Taxonomy" id="554055"/>
    <lineage>
        <taxon>Eukaryota</taxon>
        <taxon>Viridiplantae</taxon>
        <taxon>Chlorophyta</taxon>
        <taxon>core chlorophytes</taxon>
        <taxon>Trebouxiophyceae</taxon>
        <taxon>Chlorellales</taxon>
        <taxon>Chlorellaceae</taxon>
        <taxon>Chlorella clade</taxon>
        <taxon>Micractinium</taxon>
    </lineage>
</organism>
<evidence type="ECO:0000256" key="2">
    <source>
        <dbReference type="ARBA" id="ARBA00010058"/>
    </source>
</evidence>
<dbReference type="InterPro" id="IPR036140">
    <property type="entry name" value="PFN_sf"/>
</dbReference>
<dbReference type="FunFam" id="3.30.450.30:FF:000001">
    <property type="entry name" value="Profilin"/>
    <property type="match status" value="1"/>
</dbReference>
<dbReference type="AlphaFoldDB" id="A0A2P6VK35"/>
<reference evidence="8 9" key="1">
    <citation type="journal article" date="2018" name="Plant J.">
        <title>Genome sequences of Chlorella sorokiniana UTEX 1602 and Micractinium conductrix SAG 241.80: implications to maltose excretion by a green alga.</title>
        <authorList>
            <person name="Arriola M.B."/>
            <person name="Velmurugan N."/>
            <person name="Zhang Y."/>
            <person name="Plunkett M.H."/>
            <person name="Hondzo H."/>
            <person name="Barney B.M."/>
        </authorList>
    </citation>
    <scope>NUCLEOTIDE SEQUENCE [LARGE SCALE GENOMIC DNA]</scope>
    <source>
        <strain evidence="8 9">SAG 241.80</strain>
    </source>
</reference>
<protein>
    <recommendedName>
        <fullName evidence="7">Profilin</fullName>
    </recommendedName>
</protein>
<dbReference type="PRINTS" id="PR01640">
    <property type="entry name" value="PROFILINPLNT"/>
</dbReference>
<dbReference type="Proteomes" id="UP000239649">
    <property type="component" value="Unassembled WGS sequence"/>
</dbReference>
<evidence type="ECO:0000256" key="5">
    <source>
        <dbReference type="ARBA" id="ARBA00023212"/>
    </source>
</evidence>
<comment type="caution">
    <text evidence="8">The sequence shown here is derived from an EMBL/GenBank/DDBJ whole genome shotgun (WGS) entry which is preliminary data.</text>
</comment>
<keyword evidence="5 6" id="KW-0206">Cytoskeleton</keyword>
<keyword evidence="3" id="KW-0963">Cytoplasm</keyword>
<dbReference type="GO" id="GO:0005856">
    <property type="term" value="C:cytoskeleton"/>
    <property type="evidence" value="ECO:0007669"/>
    <property type="project" value="UniProtKB-SubCell"/>
</dbReference>
<dbReference type="SMART" id="SM00392">
    <property type="entry name" value="PROF"/>
    <property type="match status" value="1"/>
</dbReference>